<dbReference type="EMBL" id="LAFY01000304">
    <property type="protein sequence ID" value="KJY00776.1"/>
    <property type="molecule type" value="Genomic_DNA"/>
</dbReference>
<evidence type="ECO:0000256" key="4">
    <source>
        <dbReference type="ARBA" id="ARBA00022989"/>
    </source>
</evidence>
<feature type="compositionally biased region" description="Basic residues" evidence="6">
    <location>
        <begin position="83"/>
        <end position="95"/>
    </location>
</feature>
<comment type="caution">
    <text evidence="9">The sequence shown here is derived from an EMBL/GenBank/DDBJ whole genome shotgun (WGS) entry which is preliminary data.</text>
</comment>
<evidence type="ECO:0000256" key="6">
    <source>
        <dbReference type="SAM" id="MobiDB-lite"/>
    </source>
</evidence>
<dbReference type="PANTHER" id="PTHR23502">
    <property type="entry name" value="MAJOR FACILITATOR SUPERFAMILY"/>
    <property type="match status" value="1"/>
</dbReference>
<dbReference type="Gene3D" id="1.20.1250.20">
    <property type="entry name" value="MFS general substrate transporter like domains"/>
    <property type="match status" value="1"/>
</dbReference>
<dbReference type="STRING" id="1047168.A0A0F4GX31"/>
<feature type="transmembrane region" description="Helical" evidence="7">
    <location>
        <begin position="257"/>
        <end position="281"/>
    </location>
</feature>
<feature type="transmembrane region" description="Helical" evidence="7">
    <location>
        <begin position="401"/>
        <end position="420"/>
    </location>
</feature>
<feature type="transmembrane region" description="Helical" evidence="7">
    <location>
        <begin position="503"/>
        <end position="527"/>
    </location>
</feature>
<feature type="domain" description="Major facilitator superfamily (MFS) profile" evidence="8">
    <location>
        <begin position="130"/>
        <end position="569"/>
    </location>
</feature>
<feature type="compositionally biased region" description="Basic and acidic residues" evidence="6">
    <location>
        <begin position="9"/>
        <end position="22"/>
    </location>
</feature>
<dbReference type="PANTHER" id="PTHR23502:SF74">
    <property type="entry name" value="MAJOR FACILITATOR SUPERFAMILY (MFS) PROFILE DOMAIN-CONTAINING PROTEIN"/>
    <property type="match status" value="1"/>
</dbReference>
<evidence type="ECO:0000313" key="10">
    <source>
        <dbReference type="Proteomes" id="UP000033647"/>
    </source>
</evidence>
<feature type="transmembrane region" description="Helical" evidence="7">
    <location>
        <begin position="198"/>
        <end position="217"/>
    </location>
</feature>
<feature type="transmembrane region" description="Helical" evidence="7">
    <location>
        <begin position="441"/>
        <end position="464"/>
    </location>
</feature>
<evidence type="ECO:0000256" key="1">
    <source>
        <dbReference type="ARBA" id="ARBA00004141"/>
    </source>
</evidence>
<keyword evidence="4 7" id="KW-1133">Transmembrane helix</keyword>
<protein>
    <submittedName>
        <fullName evidence="9">Major facilitator superfamily transporter like protein</fullName>
    </submittedName>
</protein>
<dbReference type="InterPro" id="IPR036259">
    <property type="entry name" value="MFS_trans_sf"/>
</dbReference>
<dbReference type="InterPro" id="IPR020846">
    <property type="entry name" value="MFS_dom"/>
</dbReference>
<dbReference type="OrthoDB" id="5141738at2759"/>
<gene>
    <name evidence="9" type="ORF">TI39_contig312g00022</name>
</gene>
<feature type="transmembrane region" description="Helical" evidence="7">
    <location>
        <begin position="287"/>
        <end position="315"/>
    </location>
</feature>
<evidence type="ECO:0000259" key="8">
    <source>
        <dbReference type="PROSITE" id="PS50850"/>
    </source>
</evidence>
<dbReference type="AlphaFoldDB" id="A0A0F4GX31"/>
<feature type="compositionally biased region" description="Low complexity" evidence="6">
    <location>
        <begin position="62"/>
        <end position="78"/>
    </location>
</feature>
<dbReference type="PRINTS" id="PR00173">
    <property type="entry name" value="EDTRNSPORT"/>
</dbReference>
<dbReference type="Proteomes" id="UP000033647">
    <property type="component" value="Unassembled WGS sequence"/>
</dbReference>
<dbReference type="InterPro" id="IPR011701">
    <property type="entry name" value="MFS"/>
</dbReference>
<feature type="transmembrane region" description="Helical" evidence="7">
    <location>
        <begin position="223"/>
        <end position="245"/>
    </location>
</feature>
<feature type="transmembrane region" description="Helical" evidence="7">
    <location>
        <begin position="361"/>
        <end position="381"/>
    </location>
</feature>
<reference evidence="9 10" key="1">
    <citation type="submission" date="2015-03" db="EMBL/GenBank/DDBJ databases">
        <title>RNA-seq based gene annotation and comparative genomics of four Zymoseptoria species reveal species-specific pathogenicity related genes and transposable element activity.</title>
        <authorList>
            <person name="Grandaubert J."/>
            <person name="Bhattacharyya A."/>
            <person name="Stukenbrock E.H."/>
        </authorList>
    </citation>
    <scope>NUCLEOTIDE SEQUENCE [LARGE SCALE GENOMIC DNA]</scope>
    <source>
        <strain evidence="9 10">Zb18110</strain>
    </source>
</reference>
<feature type="transmembrane region" description="Helical" evidence="7">
    <location>
        <begin position="470"/>
        <end position="496"/>
    </location>
</feature>
<evidence type="ECO:0000256" key="2">
    <source>
        <dbReference type="ARBA" id="ARBA00008335"/>
    </source>
</evidence>
<feature type="compositionally biased region" description="Basic and acidic residues" evidence="6">
    <location>
        <begin position="42"/>
        <end position="61"/>
    </location>
</feature>
<feature type="region of interest" description="Disordered" evidence="6">
    <location>
        <begin position="1"/>
        <end position="114"/>
    </location>
</feature>
<feature type="transmembrane region" description="Helical" evidence="7">
    <location>
        <begin position="533"/>
        <end position="558"/>
    </location>
</feature>
<dbReference type="GO" id="GO:0022857">
    <property type="term" value="F:transmembrane transporter activity"/>
    <property type="evidence" value="ECO:0007669"/>
    <property type="project" value="InterPro"/>
</dbReference>
<evidence type="ECO:0000256" key="3">
    <source>
        <dbReference type="ARBA" id="ARBA00022692"/>
    </source>
</evidence>
<keyword evidence="3 7" id="KW-0812">Transmembrane</keyword>
<comment type="similarity">
    <text evidence="2">Belongs to the major facilitator superfamily.</text>
</comment>
<evidence type="ECO:0000313" key="9">
    <source>
        <dbReference type="EMBL" id="KJY00776.1"/>
    </source>
</evidence>
<evidence type="ECO:0000256" key="5">
    <source>
        <dbReference type="ARBA" id="ARBA00023136"/>
    </source>
</evidence>
<name>A0A0F4GX31_9PEZI</name>
<dbReference type="CDD" id="cd17323">
    <property type="entry name" value="MFS_Tpo1_MDR_like"/>
    <property type="match status" value="1"/>
</dbReference>
<proteinExistence type="inferred from homology"/>
<dbReference type="Pfam" id="PF07690">
    <property type="entry name" value="MFS_1"/>
    <property type="match status" value="1"/>
</dbReference>
<dbReference type="GO" id="GO:0005886">
    <property type="term" value="C:plasma membrane"/>
    <property type="evidence" value="ECO:0007669"/>
    <property type="project" value="TreeGrafter"/>
</dbReference>
<accession>A0A0F4GX31</accession>
<dbReference type="SUPFAM" id="SSF103473">
    <property type="entry name" value="MFS general substrate transporter"/>
    <property type="match status" value="1"/>
</dbReference>
<dbReference type="FunFam" id="1.20.1250.20:FF:000082">
    <property type="entry name" value="MFS multidrug transporter, putative"/>
    <property type="match status" value="1"/>
</dbReference>
<feature type="transmembrane region" description="Helical" evidence="7">
    <location>
        <begin position="130"/>
        <end position="148"/>
    </location>
</feature>
<sequence length="601" mass="66592">MIMAVSVTHRHESPRPETREGTCKPVGTFVGDNTDAGAVAHLHTDHEDSHSVHEIEEKKPQTESSLSISLSNTTSTLPSPRPSTHHTRRSASHRSTHLDNTPPPEKRTIVSFPTRDPDNPYNWSRGKKTYVLLTCMVLVLNSTTGSALPSGATEQTKEYFHLTNDSLLVLPVSIYLIGYVLGPLLFAPLSETFGRRPLILSTFILFTAFHLGCALAPTFSGLIIMRLLTGIGSSTPVSVIGGVYADIYSTPKARGRAVTMFMAATTWGPLLGPIVSGYVAPAMGWRWTYWVGLMIAGATWPFVVFLPETYGPVLLKRRAARLRRETGDAGIVAPIEMQRQTWQEFCSVVLTRPVRMFLNEWIVLFSCLYLSVAYAIFYIFFQAYPIIFQGVYGMSAGEQGLTFLPIGVGAMLAGGIYLYWERFLEKARERDPMPEWAGVEEYVRLPIACLGAPLFAISLFWLGWTARPSIHWIVPTLSALPFGIGFLLIFMALINYMVDAYEIYAASAMGIASCTRSIFGVVVPFAARPMYDALGIGWGCTLLGCVSLVMGVVPFAFLRYGAVIRSRSRWCGELKRAKEEERVRREAEEAESEVRERKGGV</sequence>
<keyword evidence="5 7" id="KW-0472">Membrane</keyword>
<evidence type="ECO:0000256" key="7">
    <source>
        <dbReference type="SAM" id="Phobius"/>
    </source>
</evidence>
<comment type="subcellular location">
    <subcellularLocation>
        <location evidence="1">Membrane</location>
        <topology evidence="1">Multi-pass membrane protein</topology>
    </subcellularLocation>
</comment>
<keyword evidence="10" id="KW-1185">Reference proteome</keyword>
<feature type="transmembrane region" description="Helical" evidence="7">
    <location>
        <begin position="168"/>
        <end position="186"/>
    </location>
</feature>
<dbReference type="PROSITE" id="PS50850">
    <property type="entry name" value="MFS"/>
    <property type="match status" value="1"/>
</dbReference>
<organism evidence="9 10">
    <name type="scientific">Zymoseptoria brevis</name>
    <dbReference type="NCBI Taxonomy" id="1047168"/>
    <lineage>
        <taxon>Eukaryota</taxon>
        <taxon>Fungi</taxon>
        <taxon>Dikarya</taxon>
        <taxon>Ascomycota</taxon>
        <taxon>Pezizomycotina</taxon>
        <taxon>Dothideomycetes</taxon>
        <taxon>Dothideomycetidae</taxon>
        <taxon>Mycosphaerellales</taxon>
        <taxon>Mycosphaerellaceae</taxon>
        <taxon>Zymoseptoria</taxon>
    </lineage>
</organism>